<feature type="compositionally biased region" description="Basic and acidic residues" evidence="1">
    <location>
        <begin position="63"/>
        <end position="75"/>
    </location>
</feature>
<feature type="compositionally biased region" description="Basic and acidic residues" evidence="1">
    <location>
        <begin position="83"/>
        <end position="93"/>
    </location>
</feature>
<dbReference type="Proteomes" id="UP001057375">
    <property type="component" value="Unassembled WGS sequence"/>
</dbReference>
<gene>
    <name evidence="2" type="ORF">ADUPG1_013047</name>
</gene>
<feature type="compositionally biased region" description="Basic and acidic residues" evidence="1">
    <location>
        <begin position="8"/>
        <end position="26"/>
    </location>
</feature>
<accession>A0ABQ5K1K4</accession>
<reference evidence="2" key="1">
    <citation type="submission" date="2022-03" db="EMBL/GenBank/DDBJ databases">
        <title>Draft genome sequence of Aduncisulcus paluster, a free-living microaerophilic Fornicata.</title>
        <authorList>
            <person name="Yuyama I."/>
            <person name="Kume K."/>
            <person name="Tamura T."/>
            <person name="Inagaki Y."/>
            <person name="Hashimoto T."/>
        </authorList>
    </citation>
    <scope>NUCLEOTIDE SEQUENCE</scope>
    <source>
        <strain evidence="2">NY0171</strain>
    </source>
</reference>
<feature type="region of interest" description="Disordered" evidence="1">
    <location>
        <begin position="1"/>
        <end position="183"/>
    </location>
</feature>
<feature type="compositionally biased region" description="Acidic residues" evidence="1">
    <location>
        <begin position="391"/>
        <end position="401"/>
    </location>
</feature>
<protein>
    <submittedName>
        <fullName evidence="2">Uncharacterized protein</fullName>
    </submittedName>
</protein>
<name>A0ABQ5K1K4_9EUKA</name>
<feature type="compositionally biased region" description="Acidic residues" evidence="1">
    <location>
        <begin position="142"/>
        <end position="180"/>
    </location>
</feature>
<keyword evidence="3" id="KW-1185">Reference proteome</keyword>
<organism evidence="2 3">
    <name type="scientific">Aduncisulcus paluster</name>
    <dbReference type="NCBI Taxonomy" id="2918883"/>
    <lineage>
        <taxon>Eukaryota</taxon>
        <taxon>Metamonada</taxon>
        <taxon>Carpediemonas-like organisms</taxon>
        <taxon>Aduncisulcus</taxon>
    </lineage>
</organism>
<evidence type="ECO:0000313" key="3">
    <source>
        <dbReference type="Proteomes" id="UP001057375"/>
    </source>
</evidence>
<comment type="caution">
    <text evidence="2">The sequence shown here is derived from an EMBL/GenBank/DDBJ whole genome shotgun (WGS) entry which is preliminary data.</text>
</comment>
<sequence length="584" mass="66088">MSSPLGVDVDRADGRTEHKEEHDREGMPQVGDTPGDDVISEQDNVPSSHDSDSYVGSDSGVSVEHDNVESVERTDVAPAQIELTDKHTVEQGKDTQCGDGMGESVRAQETSKDTQDLGKDTHETDSGSAQVTRVDKSRKEEEEGEEGEERGEIETKEEEIKLEEEEKEEEEEDIVNEQEDSFEKSKENFKTVLEYYHHFHVRRVMRDLSKIFLRIPHSRASSMEIAVTYEDFRPLSSEMISTSSIPLKEMDSIPIGSSEEWVEEKDICEKLDEDAQRDREWREEMERQRRQWAMLNAEMMKRSESKTEQPGAAWGDGTDPIITQAIPVDPMQMMQAFSQMMQHLASQVPGYDQSLSQGRRMKRERKKNKKSKKYASGFSTGKGRKLGEDLGKEEEEEEEIDLATNEQKDEVISKEHEEITPKVGFEKKEKEIPAISSLNIDDKCDIVKPHKPGNISVPGQISRLPPAVSQPSIPKSTPIPPQLAKRILSKSIQSLPGSENLPELLGSGPIEVLMHFSDGRKYQSRFQSDATMSTLFSRIVIHAGLGIGNRNVRIVDIRTEERILPSPQSIRPLHRHSIRIIYSI</sequence>
<feature type="compositionally biased region" description="Low complexity" evidence="1">
    <location>
        <begin position="53"/>
        <end position="62"/>
    </location>
</feature>
<feature type="compositionally biased region" description="Basic residues" evidence="1">
    <location>
        <begin position="359"/>
        <end position="373"/>
    </location>
</feature>
<dbReference type="EMBL" id="BQXS01012589">
    <property type="protein sequence ID" value="GKT25469.1"/>
    <property type="molecule type" value="Genomic_DNA"/>
</dbReference>
<feature type="region of interest" description="Disordered" evidence="1">
    <location>
        <begin position="348"/>
        <end position="403"/>
    </location>
</feature>
<evidence type="ECO:0000256" key="1">
    <source>
        <dbReference type="SAM" id="MobiDB-lite"/>
    </source>
</evidence>
<feature type="compositionally biased region" description="Basic and acidic residues" evidence="1">
    <location>
        <begin position="109"/>
        <end position="125"/>
    </location>
</feature>
<proteinExistence type="predicted"/>
<evidence type="ECO:0000313" key="2">
    <source>
        <dbReference type="EMBL" id="GKT25469.1"/>
    </source>
</evidence>